<feature type="compositionally biased region" description="Acidic residues" evidence="1">
    <location>
        <begin position="157"/>
        <end position="178"/>
    </location>
</feature>
<evidence type="ECO:0000256" key="1">
    <source>
        <dbReference type="SAM" id="MobiDB-lite"/>
    </source>
</evidence>
<dbReference type="Proteomes" id="UP001234989">
    <property type="component" value="Chromosome 9"/>
</dbReference>
<protein>
    <submittedName>
        <fullName evidence="2">Uncharacterized protein</fullName>
    </submittedName>
</protein>
<name>A0AAF0ZQM7_SOLVR</name>
<dbReference type="PANTHER" id="PTHR46293">
    <property type="entry name" value="E3 UBIQUITIN PROTEIN LIGASE DRIP1"/>
    <property type="match status" value="1"/>
</dbReference>
<feature type="region of interest" description="Disordered" evidence="1">
    <location>
        <begin position="93"/>
        <end position="185"/>
    </location>
</feature>
<accession>A0AAF0ZQM7</accession>
<feature type="compositionally biased region" description="Basic residues" evidence="1">
    <location>
        <begin position="217"/>
        <end position="228"/>
    </location>
</feature>
<evidence type="ECO:0000313" key="2">
    <source>
        <dbReference type="EMBL" id="WMV47881.1"/>
    </source>
</evidence>
<dbReference type="EMBL" id="CP133620">
    <property type="protein sequence ID" value="WMV47881.1"/>
    <property type="molecule type" value="Genomic_DNA"/>
</dbReference>
<proteinExistence type="predicted"/>
<feature type="region of interest" description="Disordered" evidence="1">
    <location>
        <begin position="201"/>
        <end position="250"/>
    </location>
</feature>
<keyword evidence="3" id="KW-1185">Reference proteome</keyword>
<sequence length="389" mass="43375">MRKVKEEKLKVCPECNTNLGVAPGRKSVRGAYHPATPSHQFVIVVVELLFEFRGSELQDFDSRPDHQMQGIRDMVSSKRREFIKRGLIEKSKKAEPKKLAREDIDLNKIPDMLIDTPPSPPHPLPPPPSPPPPIVATSSRRKEKSISSIVNATPFVVDDDDDEEEEEDEEYVPSDEEYVPSPKVKEHKVCKKNVKRLDVIQATEAPSRSNNNIDKGKGKKGQCGRKKKETNIPPPPVSGSGDGGSAGTNTNAEQVQVTTETTGGTSSDITMVVNERVHPIWFSLVACEKQEGHSPLPQISTRYIKIKDVNKPSSYIKKYLAHKLSLQSEDEVELRMLGMLIHPDLPIKDLEKLWLRVVPHSGKSSVKVGSSAEELVMVLKYSRSHPKLN</sequence>
<dbReference type="AlphaFoldDB" id="A0AAF0ZQM7"/>
<organism evidence="2 3">
    <name type="scientific">Solanum verrucosum</name>
    <dbReference type="NCBI Taxonomy" id="315347"/>
    <lineage>
        <taxon>Eukaryota</taxon>
        <taxon>Viridiplantae</taxon>
        <taxon>Streptophyta</taxon>
        <taxon>Embryophyta</taxon>
        <taxon>Tracheophyta</taxon>
        <taxon>Spermatophyta</taxon>
        <taxon>Magnoliopsida</taxon>
        <taxon>eudicotyledons</taxon>
        <taxon>Gunneridae</taxon>
        <taxon>Pentapetalae</taxon>
        <taxon>asterids</taxon>
        <taxon>lamiids</taxon>
        <taxon>Solanales</taxon>
        <taxon>Solanaceae</taxon>
        <taxon>Solanoideae</taxon>
        <taxon>Solaneae</taxon>
        <taxon>Solanum</taxon>
    </lineage>
</organism>
<reference evidence="2" key="1">
    <citation type="submission" date="2023-08" db="EMBL/GenBank/DDBJ databases">
        <title>A de novo genome assembly of Solanum verrucosum Schlechtendal, a Mexican diploid species geographically isolated from the other diploid A-genome species in potato relatives.</title>
        <authorList>
            <person name="Hosaka K."/>
        </authorList>
    </citation>
    <scope>NUCLEOTIDE SEQUENCE</scope>
    <source>
        <tissue evidence="2">Young leaves</tissue>
    </source>
</reference>
<dbReference type="InterPro" id="IPR044807">
    <property type="entry name" value="DRIP1-like"/>
</dbReference>
<feature type="compositionally biased region" description="Basic and acidic residues" evidence="1">
    <location>
        <begin position="93"/>
        <end position="108"/>
    </location>
</feature>
<evidence type="ECO:0000313" key="3">
    <source>
        <dbReference type="Proteomes" id="UP001234989"/>
    </source>
</evidence>
<feature type="compositionally biased region" description="Polar residues" evidence="1">
    <location>
        <begin position="204"/>
        <end position="213"/>
    </location>
</feature>
<feature type="compositionally biased region" description="Pro residues" evidence="1">
    <location>
        <begin position="117"/>
        <end position="134"/>
    </location>
</feature>
<dbReference type="PANTHER" id="PTHR46293:SF11">
    <property type="entry name" value="E3 UBIQUITIN PROTEIN LIGASE DRIP1-LIKE"/>
    <property type="match status" value="1"/>
</dbReference>
<dbReference type="GO" id="GO:0004842">
    <property type="term" value="F:ubiquitin-protein transferase activity"/>
    <property type="evidence" value="ECO:0007669"/>
    <property type="project" value="InterPro"/>
</dbReference>
<gene>
    <name evidence="2" type="ORF">MTR67_041266</name>
</gene>